<dbReference type="EMBL" id="QPMT01000060">
    <property type="protein sequence ID" value="KAF4847203.1"/>
    <property type="molecule type" value="Genomic_DNA"/>
</dbReference>
<feature type="compositionally biased region" description="Polar residues" evidence="1">
    <location>
        <begin position="70"/>
        <end position="87"/>
    </location>
</feature>
<sequence length="196" mass="22252">MFAEITSGCIDLYNLWGSCSTGMLWKMIDRIDKRLHDVFDTLQSTTHITGKSYEYPADAPQLSRPAVTAAESSNTTAEQSTTRTPTPSEKKSANNQDRRRGKGKNNKKRRNDSRAPPYPTPAKQYRGTKQGNRALRCARSCPNRRDLQRMSSERLRKSQRHPLAIKVNLVQQTAGLYNIPKRRSSKKTPSLTIYHS</sequence>
<evidence type="ECO:0000256" key="1">
    <source>
        <dbReference type="SAM" id="MobiDB-lite"/>
    </source>
</evidence>
<feature type="region of interest" description="Disordered" evidence="1">
    <location>
        <begin position="53"/>
        <end position="133"/>
    </location>
</feature>
<dbReference type="AlphaFoldDB" id="A0A9P5BPD0"/>
<dbReference type="OrthoDB" id="4843701at2759"/>
<keyword evidence="3" id="KW-1185">Reference proteome</keyword>
<proteinExistence type="predicted"/>
<accession>A0A9P5BPD0</accession>
<dbReference type="Proteomes" id="UP000711996">
    <property type="component" value="Unassembled WGS sequence"/>
</dbReference>
<comment type="caution">
    <text evidence="2">The sequence shown here is derived from an EMBL/GenBank/DDBJ whole genome shotgun (WGS) entry which is preliminary data.</text>
</comment>
<protein>
    <submittedName>
        <fullName evidence="2">Uncharacterized protein</fullName>
    </submittedName>
</protein>
<evidence type="ECO:0000313" key="3">
    <source>
        <dbReference type="Proteomes" id="UP000711996"/>
    </source>
</evidence>
<organism evidence="2 3">
    <name type="scientific">Colletotrichum siamense</name>
    <name type="common">Anthracnose fungus</name>
    <dbReference type="NCBI Taxonomy" id="690259"/>
    <lineage>
        <taxon>Eukaryota</taxon>
        <taxon>Fungi</taxon>
        <taxon>Dikarya</taxon>
        <taxon>Ascomycota</taxon>
        <taxon>Pezizomycotina</taxon>
        <taxon>Sordariomycetes</taxon>
        <taxon>Hypocreomycetidae</taxon>
        <taxon>Glomerellales</taxon>
        <taxon>Glomerellaceae</taxon>
        <taxon>Colletotrichum</taxon>
        <taxon>Colletotrichum gloeosporioides species complex</taxon>
    </lineage>
</organism>
<feature type="compositionally biased region" description="Basic residues" evidence="1">
    <location>
        <begin position="99"/>
        <end position="111"/>
    </location>
</feature>
<gene>
    <name evidence="2" type="ORF">CGCSCA2_v012782</name>
</gene>
<feature type="compositionally biased region" description="Basic and acidic residues" evidence="1">
    <location>
        <begin position="88"/>
        <end position="98"/>
    </location>
</feature>
<name>A0A9P5BPD0_COLSI</name>
<evidence type="ECO:0000313" key="2">
    <source>
        <dbReference type="EMBL" id="KAF4847203.1"/>
    </source>
</evidence>
<reference evidence="2" key="1">
    <citation type="submission" date="2019-06" db="EMBL/GenBank/DDBJ databases">
        <authorList>
            <person name="Gan P."/>
            <person name="Shirasu K."/>
        </authorList>
    </citation>
    <scope>NUCLEOTIDE SEQUENCE [LARGE SCALE GENOMIC DNA]</scope>
    <source>
        <strain evidence="2">CAD2</strain>
    </source>
</reference>